<dbReference type="EMBL" id="HE681721">
    <property type="protein sequence ID" value="CCG25876.1"/>
    <property type="molecule type" value="Genomic_DNA"/>
</dbReference>
<comment type="similarity">
    <text evidence="8">Belongs to the MTC6 family.</text>
</comment>
<dbReference type="GO" id="GO:0016020">
    <property type="term" value="C:membrane"/>
    <property type="evidence" value="ECO:0007669"/>
    <property type="project" value="UniProtKB-SubCell"/>
</dbReference>
<feature type="transmembrane region" description="Helical" evidence="10">
    <location>
        <begin position="534"/>
        <end position="555"/>
    </location>
</feature>
<gene>
    <name evidence="13" type="ORF">CORT_0C05020</name>
</gene>
<dbReference type="InterPro" id="IPR016187">
    <property type="entry name" value="CTDL_fold"/>
</dbReference>
<evidence type="ECO:0000256" key="5">
    <source>
        <dbReference type="ARBA" id="ARBA00023136"/>
    </source>
</evidence>
<dbReference type="GeneID" id="14539760"/>
<feature type="signal peptide" evidence="11">
    <location>
        <begin position="1"/>
        <end position="23"/>
    </location>
</feature>
<keyword evidence="2 10" id="KW-0812">Transmembrane</keyword>
<evidence type="ECO:0000256" key="10">
    <source>
        <dbReference type="SAM" id="Phobius"/>
    </source>
</evidence>
<feature type="domain" description="MTC6 partial TIM-barrel" evidence="12">
    <location>
        <begin position="39"/>
        <end position="377"/>
    </location>
</feature>
<dbReference type="AlphaFoldDB" id="H8X316"/>
<protein>
    <recommendedName>
        <fullName evidence="9">Maintenance of telomere capping protein 6</fullName>
    </recommendedName>
</protein>
<dbReference type="PANTHER" id="PTHR35518">
    <property type="entry name" value="MAINTENANCE OF TELOMOERE CAPPING"/>
    <property type="match status" value="1"/>
</dbReference>
<evidence type="ECO:0000256" key="11">
    <source>
        <dbReference type="SAM" id="SignalP"/>
    </source>
</evidence>
<dbReference type="RefSeq" id="XP_003868780.1">
    <property type="nucleotide sequence ID" value="XM_003868732.1"/>
</dbReference>
<keyword evidence="4 10" id="KW-1133">Transmembrane helix</keyword>
<evidence type="ECO:0000256" key="6">
    <source>
        <dbReference type="ARBA" id="ARBA00023180"/>
    </source>
</evidence>
<sequence>MIHQTIILIISFLICHVVALTEANFSMLYNQTTVNQTALNETLDVAIRTQRDISKPVPLDQLAVSGTSLTTMFLNKGYSLDSISELRDLLDTGMQAIMVDLYWNEFTSVWQLCPAPFPQNVTYNPNDKVKVAWNNITYTCQAAFTTDNIMSIIESYLDSSNTNFEANFLHLLFNLKSIHYEKSNLTMSLENIYKPNSRSNIVGNSTLNATITPIASYIFSPDVLSEYRSQVYSSSNPYASFYNRSDIIMPSLEAVLLSQYKRILVNVLTNDIVPSPREYSITSDDEKLIFFNTTLPTSVRTAKDAAPYCKQLLSLDNDIKKYDNLSLTTQFDYVIDSNSHQFTQDSVQDFLRCGLLPIFNATSYTVGNKNISDVGDVFTTFTPYLFWSWRAGQPDISNNSSSNNSSKNHDEDAGASFRCVVITNDGWKVDDCYEKYSIACQNKTEPNDWYIPPGDKQTYFDVSRGDCPDGYNFSLPRSSTEMLSLMSAVKKQNIDYPIWIDLNDITISNCFVSGGPYAQCPYQKTVTTTRFVRMIAPASVICIIVLIAVLLEKLLRTNHIQSNRKRYWKKALAEYYSKNDYEGVPS</sequence>
<evidence type="ECO:0000256" key="1">
    <source>
        <dbReference type="ARBA" id="ARBA00004479"/>
    </source>
</evidence>
<evidence type="ECO:0000256" key="3">
    <source>
        <dbReference type="ARBA" id="ARBA00022729"/>
    </source>
</evidence>
<dbReference type="OrthoDB" id="5573651at2759"/>
<organism evidence="13 14">
    <name type="scientific">Candida orthopsilosis (strain 90-125)</name>
    <name type="common">Yeast</name>
    <dbReference type="NCBI Taxonomy" id="1136231"/>
    <lineage>
        <taxon>Eukaryota</taxon>
        <taxon>Fungi</taxon>
        <taxon>Dikarya</taxon>
        <taxon>Ascomycota</taxon>
        <taxon>Saccharomycotina</taxon>
        <taxon>Pichiomycetes</taxon>
        <taxon>Debaryomycetaceae</taxon>
        <taxon>Candida/Lodderomyces clade</taxon>
        <taxon>Candida</taxon>
    </lineage>
</organism>
<evidence type="ECO:0000256" key="7">
    <source>
        <dbReference type="ARBA" id="ARBA00037703"/>
    </source>
</evidence>
<feature type="chain" id="PRO_5003617123" description="Maintenance of telomere capping protein 6" evidence="11">
    <location>
        <begin position="24"/>
        <end position="586"/>
    </location>
</feature>
<keyword evidence="5 10" id="KW-0472">Membrane</keyword>
<dbReference type="Gene3D" id="3.10.100.10">
    <property type="entry name" value="Mannose-Binding Protein A, subunit A"/>
    <property type="match status" value="1"/>
</dbReference>
<name>H8X316_CANO9</name>
<dbReference type="SUPFAM" id="SSF56436">
    <property type="entry name" value="C-type lectin-like"/>
    <property type="match status" value="1"/>
</dbReference>
<dbReference type="eggNOG" id="ENOG502QVFP">
    <property type="taxonomic scope" value="Eukaryota"/>
</dbReference>
<proteinExistence type="inferred from homology"/>
<evidence type="ECO:0000256" key="8">
    <source>
        <dbReference type="ARBA" id="ARBA00038159"/>
    </source>
</evidence>
<accession>H8X316</accession>
<comment type="subcellular location">
    <subcellularLocation>
        <location evidence="1">Membrane</location>
        <topology evidence="1">Single-pass type I membrane protein</topology>
    </subcellularLocation>
</comment>
<evidence type="ECO:0000256" key="2">
    <source>
        <dbReference type="ARBA" id="ARBA00022692"/>
    </source>
</evidence>
<evidence type="ECO:0000256" key="4">
    <source>
        <dbReference type="ARBA" id="ARBA00022989"/>
    </source>
</evidence>
<comment type="function">
    <text evidence="7">May be involved in telomere capping.</text>
</comment>
<keyword evidence="6" id="KW-0325">Glycoprotein</keyword>
<dbReference type="InterPro" id="IPR051008">
    <property type="entry name" value="Telomere_Capping_Maintenance"/>
</dbReference>
<evidence type="ECO:0000256" key="9">
    <source>
        <dbReference type="ARBA" id="ARBA00039865"/>
    </source>
</evidence>
<dbReference type="InterPro" id="IPR057530">
    <property type="entry name" value="TIM-barrel_MTC6"/>
</dbReference>
<dbReference type="InterPro" id="IPR016186">
    <property type="entry name" value="C-type_lectin-like/link_sf"/>
</dbReference>
<evidence type="ECO:0000313" key="14">
    <source>
        <dbReference type="Proteomes" id="UP000005018"/>
    </source>
</evidence>
<keyword evidence="14" id="KW-1185">Reference proteome</keyword>
<evidence type="ECO:0000259" key="12">
    <source>
        <dbReference type="Pfam" id="PF25506"/>
    </source>
</evidence>
<dbReference type="HOGENOM" id="CLU_033723_0_0_1"/>
<dbReference type="Pfam" id="PF25506">
    <property type="entry name" value="TIM-barrel_MTC6"/>
    <property type="match status" value="1"/>
</dbReference>
<evidence type="ECO:0000313" key="13">
    <source>
        <dbReference type="EMBL" id="CCG25876.1"/>
    </source>
</evidence>
<dbReference type="KEGG" id="cot:CORT_0C05020"/>
<keyword evidence="3 11" id="KW-0732">Signal</keyword>
<dbReference type="PANTHER" id="PTHR35518:SF2">
    <property type="entry name" value="MAINTENANCE OF TELOMERE CAPPING PROTEIN 6"/>
    <property type="match status" value="1"/>
</dbReference>
<dbReference type="Proteomes" id="UP000005018">
    <property type="component" value="Chromosome 3"/>
</dbReference>
<reference evidence="13 14" key="1">
    <citation type="journal article" date="2012" name="PLoS ONE">
        <title>Sequence and analysis of the genome of the pathogenic yeast Candida orthopsilosis.</title>
        <authorList>
            <person name="Riccombeni A."/>
            <person name="Vidanes G."/>
            <person name="Proux-Wera E."/>
            <person name="Wolfe K.H."/>
            <person name="Butler G."/>
        </authorList>
    </citation>
    <scope>NUCLEOTIDE SEQUENCE [LARGE SCALE GENOMIC DNA]</scope>
    <source>
        <strain evidence="13 14">Co 90-125</strain>
    </source>
</reference>